<protein>
    <submittedName>
        <fullName evidence="2">Alpha-beta hydrolase superfamily lysophospholipase</fullName>
    </submittedName>
</protein>
<comment type="caution">
    <text evidence="2">The sequence shown here is derived from an EMBL/GenBank/DDBJ whole genome shotgun (WGS) entry which is preliminary data.</text>
</comment>
<dbReference type="InterPro" id="IPR000073">
    <property type="entry name" value="AB_hydrolase_1"/>
</dbReference>
<feature type="domain" description="AB hydrolase-1" evidence="1">
    <location>
        <begin position="21"/>
        <end position="268"/>
    </location>
</feature>
<reference evidence="2 3" key="1">
    <citation type="journal article" date="2015" name="Stand. Genomic Sci.">
        <title>Genomic Encyclopedia of Bacterial and Archaeal Type Strains, Phase III: the genomes of soil and plant-associated and newly described type strains.</title>
        <authorList>
            <person name="Whitman W.B."/>
            <person name="Woyke T."/>
            <person name="Klenk H.P."/>
            <person name="Zhou Y."/>
            <person name="Lilburn T.G."/>
            <person name="Beck B.J."/>
            <person name="De Vos P."/>
            <person name="Vandamme P."/>
            <person name="Eisen J.A."/>
            <person name="Garrity G."/>
            <person name="Hugenholtz P."/>
            <person name="Kyrpides N.C."/>
        </authorList>
    </citation>
    <scope>NUCLEOTIDE SEQUENCE [LARGE SCALE GENOMIC DNA]</scope>
    <source>
        <strain evidence="2 3">VKM Ac-2541</strain>
    </source>
</reference>
<evidence type="ECO:0000313" key="3">
    <source>
        <dbReference type="Proteomes" id="UP000295573"/>
    </source>
</evidence>
<dbReference type="RefSeq" id="WP_132146888.1">
    <property type="nucleotide sequence ID" value="NZ_SLWR01000003.1"/>
</dbReference>
<dbReference type="InterPro" id="IPR029058">
    <property type="entry name" value="AB_hydrolase_fold"/>
</dbReference>
<gene>
    <name evidence="2" type="ORF">EV646_103255</name>
</gene>
<evidence type="ECO:0000259" key="1">
    <source>
        <dbReference type="Pfam" id="PF12697"/>
    </source>
</evidence>
<dbReference type="Gene3D" id="3.40.50.1820">
    <property type="entry name" value="alpha/beta hydrolase"/>
    <property type="match status" value="1"/>
</dbReference>
<dbReference type="PANTHER" id="PTHR43194">
    <property type="entry name" value="HYDROLASE ALPHA/BETA FOLD FAMILY"/>
    <property type="match status" value="1"/>
</dbReference>
<organism evidence="2 3">
    <name type="scientific">Kribbella antiqua</name>
    <dbReference type="NCBI Taxonomy" id="2512217"/>
    <lineage>
        <taxon>Bacteria</taxon>
        <taxon>Bacillati</taxon>
        <taxon>Actinomycetota</taxon>
        <taxon>Actinomycetes</taxon>
        <taxon>Propionibacteriales</taxon>
        <taxon>Kribbellaceae</taxon>
        <taxon>Kribbella</taxon>
    </lineage>
</organism>
<name>A0A4R2IVN8_9ACTN</name>
<dbReference type="SUPFAM" id="SSF53474">
    <property type="entry name" value="alpha/beta-Hydrolases"/>
    <property type="match status" value="1"/>
</dbReference>
<evidence type="ECO:0000313" key="2">
    <source>
        <dbReference type="EMBL" id="TCO49277.1"/>
    </source>
</evidence>
<dbReference type="Pfam" id="PF12697">
    <property type="entry name" value="Abhydrolase_6"/>
    <property type="match status" value="1"/>
</dbReference>
<keyword evidence="2" id="KW-0378">Hydrolase</keyword>
<keyword evidence="3" id="KW-1185">Reference proteome</keyword>
<dbReference type="PANTHER" id="PTHR43194:SF2">
    <property type="entry name" value="PEROXISOMAL MEMBRANE PROTEIN LPX1"/>
    <property type="match status" value="1"/>
</dbReference>
<proteinExistence type="predicted"/>
<dbReference type="OrthoDB" id="3810256at2"/>
<dbReference type="EMBL" id="SLWR01000003">
    <property type="protein sequence ID" value="TCO49277.1"/>
    <property type="molecule type" value="Genomic_DNA"/>
</dbReference>
<dbReference type="GO" id="GO:0016787">
    <property type="term" value="F:hydrolase activity"/>
    <property type="evidence" value="ECO:0007669"/>
    <property type="project" value="UniProtKB-KW"/>
</dbReference>
<dbReference type="InterPro" id="IPR050228">
    <property type="entry name" value="Carboxylesterase_BioH"/>
</dbReference>
<sequence length="279" mass="29919">MATARELGEVEKANASGLPPVVFVHGLWLLAGSWAPWREMFEAAGFATIAPGWPDDPETVAEGRANPRLFAGKSVGAVTSHYAELIGRLKRKPAIVGHSFGGLITQKLAGMGLATVSVPIDPAPGRGVLPLPLSALKASFPVLSNPANRSKAVMLTYGQFRFAFANAVPEGEARKLYDEFPVPAPGLPLFQAAVANLNPGSQTRVNRANPDRGPMKFLSGQRDNTVPWAITNASYKKQRDHESVTEIEELPGRGHSLVFDSGWEQVAETALVFVQDHHG</sequence>
<dbReference type="AlphaFoldDB" id="A0A4R2IVN8"/>
<dbReference type="Proteomes" id="UP000295573">
    <property type="component" value="Unassembled WGS sequence"/>
</dbReference>
<accession>A0A4R2IVN8</accession>